<dbReference type="SUPFAM" id="SSF53474">
    <property type="entry name" value="alpha/beta-Hydrolases"/>
    <property type="match status" value="1"/>
</dbReference>
<dbReference type="InterPro" id="IPR029058">
    <property type="entry name" value="AB_hydrolase_fold"/>
</dbReference>
<evidence type="ECO:0000256" key="1">
    <source>
        <dbReference type="SAM" id="MobiDB-lite"/>
    </source>
</evidence>
<keyword evidence="3" id="KW-0378">Hydrolase</keyword>
<dbReference type="PANTHER" id="PTHR43358:SF4">
    <property type="entry name" value="ALPHA_BETA HYDROLASE FOLD-1 DOMAIN-CONTAINING PROTEIN"/>
    <property type="match status" value="1"/>
</dbReference>
<dbReference type="GO" id="GO:0016787">
    <property type="term" value="F:hydrolase activity"/>
    <property type="evidence" value="ECO:0007669"/>
    <property type="project" value="UniProtKB-KW"/>
</dbReference>
<gene>
    <name evidence="3" type="ORF">CHH67_23210</name>
</gene>
<dbReference type="Proteomes" id="UP000215596">
    <property type="component" value="Unassembled WGS sequence"/>
</dbReference>
<dbReference type="AlphaFoldDB" id="A0A268EG72"/>
<feature type="domain" description="Serine aminopeptidase S33" evidence="2">
    <location>
        <begin position="88"/>
        <end position="197"/>
    </location>
</feature>
<protein>
    <submittedName>
        <fullName evidence="3">Alpha/beta hydrolase</fullName>
    </submittedName>
</protein>
<evidence type="ECO:0000313" key="4">
    <source>
        <dbReference type="Proteomes" id="UP000215596"/>
    </source>
</evidence>
<sequence>MLSAIIILCTIMFILVAASFYFYQVGVARAEKDFLEGNPDLAANADVEDPFAGSKEWWSAQRFESWSQVSEDGLKLHAYYLPAKTGTDRTVILAHGYSGHAEQMSSFAQIYHEDFGYNVLLPDARGHGLSEGHYIGFGWPERKDIVKWIRLVMERTGANAQIVLHGVSMGAATVMMASGEPLPPNVKAIIEDCGYTSVRDQLRYQLKRMYRLPAFPLLQTTSLLTKLRAGYFFGEASALTQVRQSKTPILFIHGSGDLFVPVDMGYELYENGPAEKRLFIVPDAGHAKALSFDPEGYQREIAEFLSAYVSTRPQEAEEAGNNSRKHAVQVQGAGS</sequence>
<dbReference type="RefSeq" id="WP_095267750.1">
    <property type="nucleotide sequence ID" value="NZ_NPBY01000082.1"/>
</dbReference>
<comment type="caution">
    <text evidence="3">The sequence shown here is derived from an EMBL/GenBank/DDBJ whole genome shotgun (WGS) entry which is preliminary data.</text>
</comment>
<reference evidence="3 4" key="1">
    <citation type="submission" date="2017-07" db="EMBL/GenBank/DDBJ databases">
        <title>Isolation and whole genome analysis of endospore-forming bacteria from heroin.</title>
        <authorList>
            <person name="Kalinowski J."/>
            <person name="Ahrens B."/>
            <person name="Al-Dilaimi A."/>
            <person name="Winkler A."/>
            <person name="Wibberg D."/>
            <person name="Schleenbecker U."/>
            <person name="Ruckert C."/>
            <person name="Wolfel R."/>
            <person name="Grass G."/>
        </authorList>
    </citation>
    <scope>NUCLEOTIDE SEQUENCE [LARGE SCALE GENOMIC DNA]</scope>
    <source>
        <strain evidence="3 4">7537-G1</strain>
    </source>
</reference>
<evidence type="ECO:0000313" key="3">
    <source>
        <dbReference type="EMBL" id="PAD72121.1"/>
    </source>
</evidence>
<dbReference type="Pfam" id="PF12146">
    <property type="entry name" value="Hydrolase_4"/>
    <property type="match status" value="1"/>
</dbReference>
<evidence type="ECO:0000259" key="2">
    <source>
        <dbReference type="Pfam" id="PF12146"/>
    </source>
</evidence>
<dbReference type="InterPro" id="IPR052920">
    <property type="entry name" value="DNA-binding_regulatory"/>
</dbReference>
<dbReference type="OrthoDB" id="9776685at2"/>
<feature type="region of interest" description="Disordered" evidence="1">
    <location>
        <begin position="313"/>
        <end position="335"/>
    </location>
</feature>
<dbReference type="Gene3D" id="3.40.50.1820">
    <property type="entry name" value="alpha/beta hydrolase"/>
    <property type="match status" value="1"/>
</dbReference>
<proteinExistence type="predicted"/>
<dbReference type="EMBL" id="NPBY01000082">
    <property type="protein sequence ID" value="PAD72121.1"/>
    <property type="molecule type" value="Genomic_DNA"/>
</dbReference>
<name>A0A268EG72_9BACL</name>
<accession>A0A268EG72</accession>
<dbReference type="PANTHER" id="PTHR43358">
    <property type="entry name" value="ALPHA/BETA-HYDROLASE"/>
    <property type="match status" value="1"/>
</dbReference>
<organism evidence="3 4">
    <name type="scientific">Paenibacillus campinasensis</name>
    <dbReference type="NCBI Taxonomy" id="66347"/>
    <lineage>
        <taxon>Bacteria</taxon>
        <taxon>Bacillati</taxon>
        <taxon>Bacillota</taxon>
        <taxon>Bacilli</taxon>
        <taxon>Bacillales</taxon>
        <taxon>Paenibacillaceae</taxon>
        <taxon>Paenibacillus</taxon>
    </lineage>
</organism>
<dbReference type="InterPro" id="IPR022742">
    <property type="entry name" value="Hydrolase_4"/>
</dbReference>